<dbReference type="HOGENOM" id="CLU_090389_18_2_7"/>
<dbReference type="PANTHER" id="PTHR36450">
    <property type="entry name" value="THIOREDOXIN"/>
    <property type="match status" value="1"/>
</dbReference>
<feature type="domain" description="Thioredoxin-like fold" evidence="3">
    <location>
        <begin position="1"/>
        <end position="75"/>
    </location>
</feature>
<feature type="active site" description="Nucleophile" evidence="1">
    <location>
        <position position="13"/>
    </location>
</feature>
<dbReference type="InterPro" id="IPR005243">
    <property type="entry name" value="THIRX-like_proc"/>
</dbReference>
<protein>
    <submittedName>
        <fullName evidence="4">Redox-active disulfide protein 2</fullName>
    </submittedName>
</protein>
<dbReference type="OrthoDB" id="9800630at2"/>
<evidence type="ECO:0000313" key="4">
    <source>
        <dbReference type="EMBL" id="ACV69066.1"/>
    </source>
</evidence>
<evidence type="ECO:0000256" key="2">
    <source>
        <dbReference type="PIRSR" id="PIRSR037031-51"/>
    </source>
</evidence>
<dbReference type="RefSeq" id="WP_015752209.1">
    <property type="nucleotide sequence ID" value="NC_013223.1"/>
</dbReference>
<dbReference type="PANTHER" id="PTHR36450:SF1">
    <property type="entry name" value="THIOREDOXIN"/>
    <property type="match status" value="1"/>
</dbReference>
<keyword evidence="2" id="KW-0676">Redox-active center</keyword>
<evidence type="ECO:0000259" key="3">
    <source>
        <dbReference type="Pfam" id="PF13192"/>
    </source>
</evidence>
<proteinExistence type="predicted"/>
<evidence type="ECO:0000256" key="1">
    <source>
        <dbReference type="PIRSR" id="PIRSR037031-50"/>
    </source>
</evidence>
<reference evidence="4 5" key="2">
    <citation type="journal article" date="2010" name="Stand. Genomic Sci.">
        <title>Complete genome sequence of Desulfohalobium retbaense type strain (HR(100)).</title>
        <authorList>
            <person name="Spring S."/>
            <person name="Nolan M."/>
            <person name="Lapidus A."/>
            <person name="Glavina Del Rio T."/>
            <person name="Copeland A."/>
            <person name="Tice H."/>
            <person name="Cheng J.F."/>
            <person name="Lucas S."/>
            <person name="Land M."/>
            <person name="Chen F."/>
            <person name="Bruce D."/>
            <person name="Goodwin L."/>
            <person name="Pitluck S."/>
            <person name="Ivanova N."/>
            <person name="Mavromatis K."/>
            <person name="Mikhailova N."/>
            <person name="Pati A."/>
            <person name="Chen A."/>
            <person name="Palaniappan K."/>
            <person name="Hauser L."/>
            <person name="Chang Y.J."/>
            <person name="Jeffries C.D."/>
            <person name="Munk C."/>
            <person name="Kiss H."/>
            <person name="Chain P."/>
            <person name="Han C."/>
            <person name="Brettin T."/>
            <person name="Detter J.C."/>
            <person name="Schuler E."/>
            <person name="Goker M."/>
            <person name="Rohde M."/>
            <person name="Bristow J."/>
            <person name="Eisen J.A."/>
            <person name="Markowitz V."/>
            <person name="Hugenholtz P."/>
            <person name="Kyrpides N.C."/>
            <person name="Klenk H.P."/>
        </authorList>
    </citation>
    <scope>NUCLEOTIDE SEQUENCE [LARGE SCALE GENOMIC DNA]</scope>
    <source>
        <strain evidence="4 5">DSM 5692</strain>
    </source>
</reference>
<dbReference type="NCBIfam" id="TIGR00412">
    <property type="entry name" value="redox_disulf_2"/>
    <property type="match status" value="1"/>
</dbReference>
<name>C8X3R9_DESRD</name>
<evidence type="ECO:0000313" key="5">
    <source>
        <dbReference type="Proteomes" id="UP000001052"/>
    </source>
</evidence>
<sequence length="79" mass="8388">MRIQVLGPGCPNCEKTEQIVREALQEAGVEATVEKVSDFQEIAQMGVLSTPAVVVDGQIKVTGKVPKKQDVLGWIGAAP</sequence>
<dbReference type="PIRSF" id="PIRSF037031">
    <property type="entry name" value="Redox_disulphide_2"/>
    <property type="match status" value="1"/>
</dbReference>
<dbReference type="AlphaFoldDB" id="C8X3R9"/>
<keyword evidence="2" id="KW-1015">Disulfide bond</keyword>
<dbReference type="eggNOG" id="COG0526">
    <property type="taxonomic scope" value="Bacteria"/>
</dbReference>
<feature type="disulfide bond" description="Redox-active" evidence="2">
    <location>
        <begin position="10"/>
        <end position="13"/>
    </location>
</feature>
<dbReference type="Pfam" id="PF13192">
    <property type="entry name" value="Thioredoxin_3"/>
    <property type="match status" value="1"/>
</dbReference>
<feature type="active site" description="Nucleophile" evidence="1">
    <location>
        <position position="10"/>
    </location>
</feature>
<dbReference type="InterPro" id="IPR036249">
    <property type="entry name" value="Thioredoxin-like_sf"/>
</dbReference>
<organism evidence="4 5">
    <name type="scientific">Desulfohalobium retbaense (strain ATCC 49708 / DSM 5692 / JCM 16813 / HR100)</name>
    <dbReference type="NCBI Taxonomy" id="485915"/>
    <lineage>
        <taxon>Bacteria</taxon>
        <taxon>Pseudomonadati</taxon>
        <taxon>Thermodesulfobacteriota</taxon>
        <taxon>Desulfovibrionia</taxon>
        <taxon>Desulfovibrionales</taxon>
        <taxon>Desulfohalobiaceae</taxon>
        <taxon>Desulfohalobium</taxon>
    </lineage>
</organism>
<dbReference type="STRING" id="485915.Dret_1782"/>
<dbReference type="Gene3D" id="3.40.30.10">
    <property type="entry name" value="Glutaredoxin"/>
    <property type="match status" value="1"/>
</dbReference>
<keyword evidence="5" id="KW-1185">Reference proteome</keyword>
<reference evidence="5" key="1">
    <citation type="submission" date="2009-09" db="EMBL/GenBank/DDBJ databases">
        <title>The complete chromosome of Desulfohalobium retbaense DSM 5692.</title>
        <authorList>
            <consortium name="US DOE Joint Genome Institute (JGI-PGF)"/>
            <person name="Lucas S."/>
            <person name="Copeland A."/>
            <person name="Lapidus A."/>
            <person name="Glavina del Rio T."/>
            <person name="Dalin E."/>
            <person name="Tice H."/>
            <person name="Bruce D."/>
            <person name="Goodwin L."/>
            <person name="Pitluck S."/>
            <person name="Kyrpides N."/>
            <person name="Mavromatis K."/>
            <person name="Ivanova N."/>
            <person name="Mikhailova N."/>
            <person name="Munk A.C."/>
            <person name="Brettin T."/>
            <person name="Detter J.C."/>
            <person name="Han C."/>
            <person name="Tapia R."/>
            <person name="Larimer F."/>
            <person name="Land M."/>
            <person name="Hauser L."/>
            <person name="Markowitz V."/>
            <person name="Cheng J.-F."/>
            <person name="Hugenholtz P."/>
            <person name="Woyke T."/>
            <person name="Wu D."/>
            <person name="Spring S."/>
            <person name="Klenk H.-P."/>
            <person name="Eisen J.A."/>
        </authorList>
    </citation>
    <scope>NUCLEOTIDE SEQUENCE [LARGE SCALE GENOMIC DNA]</scope>
    <source>
        <strain evidence="5">DSM 5692</strain>
    </source>
</reference>
<dbReference type="Proteomes" id="UP000001052">
    <property type="component" value="Chromosome"/>
</dbReference>
<gene>
    <name evidence="4" type="ordered locus">Dret_1782</name>
</gene>
<dbReference type="EMBL" id="CP001734">
    <property type="protein sequence ID" value="ACV69066.1"/>
    <property type="molecule type" value="Genomic_DNA"/>
</dbReference>
<dbReference type="InterPro" id="IPR012336">
    <property type="entry name" value="Thioredoxin-like_fold"/>
</dbReference>
<accession>C8X3R9</accession>
<dbReference type="KEGG" id="drt:Dret_1782"/>
<dbReference type="SUPFAM" id="SSF52833">
    <property type="entry name" value="Thioredoxin-like"/>
    <property type="match status" value="1"/>
</dbReference>